<accession>A0A0E9TCF8</accession>
<dbReference type="EMBL" id="GBXM01055594">
    <property type="protein sequence ID" value="JAH52983.1"/>
    <property type="molecule type" value="Transcribed_RNA"/>
</dbReference>
<organism evidence="1">
    <name type="scientific">Anguilla anguilla</name>
    <name type="common">European freshwater eel</name>
    <name type="synonym">Muraena anguilla</name>
    <dbReference type="NCBI Taxonomy" id="7936"/>
    <lineage>
        <taxon>Eukaryota</taxon>
        <taxon>Metazoa</taxon>
        <taxon>Chordata</taxon>
        <taxon>Craniata</taxon>
        <taxon>Vertebrata</taxon>
        <taxon>Euteleostomi</taxon>
        <taxon>Actinopterygii</taxon>
        <taxon>Neopterygii</taxon>
        <taxon>Teleostei</taxon>
        <taxon>Anguilliformes</taxon>
        <taxon>Anguillidae</taxon>
        <taxon>Anguilla</taxon>
    </lineage>
</organism>
<reference evidence="1" key="1">
    <citation type="submission" date="2014-11" db="EMBL/GenBank/DDBJ databases">
        <authorList>
            <person name="Amaro Gonzalez C."/>
        </authorList>
    </citation>
    <scope>NUCLEOTIDE SEQUENCE</scope>
</reference>
<protein>
    <submittedName>
        <fullName evidence="1">Uncharacterized protein</fullName>
    </submittedName>
</protein>
<evidence type="ECO:0000313" key="1">
    <source>
        <dbReference type="EMBL" id="JAH50403.1"/>
    </source>
</evidence>
<dbReference type="EMBL" id="GBXM01058174">
    <property type="protein sequence ID" value="JAH50403.1"/>
    <property type="molecule type" value="Transcribed_RNA"/>
</dbReference>
<sequence>MCTSPLLNWSCSVHFEPRELAGTSREWEAGSGERASQFSV</sequence>
<dbReference type="AlphaFoldDB" id="A0A0E9TCF8"/>
<name>A0A0E9TCF8_ANGAN</name>
<proteinExistence type="predicted"/>
<reference evidence="1" key="2">
    <citation type="journal article" date="2015" name="Fish Shellfish Immunol.">
        <title>Early steps in the European eel (Anguilla anguilla)-Vibrio vulnificus interaction in the gills: Role of the RtxA13 toxin.</title>
        <authorList>
            <person name="Callol A."/>
            <person name="Pajuelo D."/>
            <person name="Ebbesson L."/>
            <person name="Teles M."/>
            <person name="MacKenzie S."/>
            <person name="Amaro C."/>
        </authorList>
    </citation>
    <scope>NUCLEOTIDE SEQUENCE</scope>
</reference>